<dbReference type="Proteomes" id="UP000479710">
    <property type="component" value="Unassembled WGS sequence"/>
</dbReference>
<gene>
    <name evidence="1" type="ORF">E2562_030640</name>
</gene>
<evidence type="ECO:0000313" key="1">
    <source>
        <dbReference type="EMBL" id="KAF0893850.1"/>
    </source>
</evidence>
<name>A0A6G1C0Z3_9ORYZ</name>
<sequence length="78" mass="8572">MGKLGKKRDKEEGGMGVPFMASWWRFEAGARRILTGCGRRPTWASWGCGARFHARLRGMMGEKGEEVGEVGEVDGVLS</sequence>
<proteinExistence type="predicted"/>
<dbReference type="AlphaFoldDB" id="A0A6G1C0Z3"/>
<protein>
    <submittedName>
        <fullName evidence="1">Uncharacterized protein</fullName>
    </submittedName>
</protein>
<accession>A0A6G1C0Z3</accession>
<organism evidence="1 2">
    <name type="scientific">Oryza meyeriana var. granulata</name>
    <dbReference type="NCBI Taxonomy" id="110450"/>
    <lineage>
        <taxon>Eukaryota</taxon>
        <taxon>Viridiplantae</taxon>
        <taxon>Streptophyta</taxon>
        <taxon>Embryophyta</taxon>
        <taxon>Tracheophyta</taxon>
        <taxon>Spermatophyta</taxon>
        <taxon>Magnoliopsida</taxon>
        <taxon>Liliopsida</taxon>
        <taxon>Poales</taxon>
        <taxon>Poaceae</taxon>
        <taxon>BOP clade</taxon>
        <taxon>Oryzoideae</taxon>
        <taxon>Oryzeae</taxon>
        <taxon>Oryzinae</taxon>
        <taxon>Oryza</taxon>
        <taxon>Oryza meyeriana</taxon>
    </lineage>
</organism>
<comment type="caution">
    <text evidence="1">The sequence shown here is derived from an EMBL/GenBank/DDBJ whole genome shotgun (WGS) entry which is preliminary data.</text>
</comment>
<dbReference type="EMBL" id="SPHZ02000011">
    <property type="protein sequence ID" value="KAF0893850.1"/>
    <property type="molecule type" value="Genomic_DNA"/>
</dbReference>
<keyword evidence="2" id="KW-1185">Reference proteome</keyword>
<evidence type="ECO:0000313" key="2">
    <source>
        <dbReference type="Proteomes" id="UP000479710"/>
    </source>
</evidence>
<reference evidence="1 2" key="1">
    <citation type="submission" date="2019-11" db="EMBL/GenBank/DDBJ databases">
        <title>Whole genome sequence of Oryza granulata.</title>
        <authorList>
            <person name="Li W."/>
        </authorList>
    </citation>
    <scope>NUCLEOTIDE SEQUENCE [LARGE SCALE GENOMIC DNA]</scope>
    <source>
        <strain evidence="2">cv. Menghai</strain>
        <tissue evidence="1">Leaf</tissue>
    </source>
</reference>